<feature type="transmembrane region" description="Helical" evidence="1">
    <location>
        <begin position="34"/>
        <end position="57"/>
    </location>
</feature>
<dbReference type="EMBL" id="PFPJ01000086">
    <property type="protein sequence ID" value="PIZ92426.1"/>
    <property type="molecule type" value="Genomic_DNA"/>
</dbReference>
<sequence length="372" mass="42854">METPPQTPKETVAPIPIDSTEPVLIPVSHVEKKWWILFGTIATVIVVFFVYALTLFLSSRQNTSDVTIQPTEQNKQVANDISQKEEQLPVPLVEAPPTFQSYLDGLSYTENDEEGLNIATYTINSDRSITKASLTSNPTYLQESNNVDEHTFLWTFYTDIFTDVPDIGYLKRFIINTDGEEGSLASIYLDDSYVWELYIDPADALRDGKLFDPQDFTYTLVHEFGHLFTLNESQVDYSVIYEDECSTHLLSEGCLYPTAYFTQYFSEFWEGDLYDEWYMVVDGESEDNVELFYNDYEDEFVTEYAATDPTEDIAESFAHFVLLNKPNAVETIAEEKISFFYDFPELVSLRDTIRHNIEQKDPAFFSHPLLIK</sequence>
<evidence type="ECO:0000313" key="2">
    <source>
        <dbReference type="EMBL" id="PIZ92426.1"/>
    </source>
</evidence>
<accession>A0A2M7V1Z5</accession>
<dbReference type="AlphaFoldDB" id="A0A2M7V1Z5"/>
<evidence type="ECO:0000313" key="3">
    <source>
        <dbReference type="Proteomes" id="UP000228750"/>
    </source>
</evidence>
<name>A0A2M7V1Z5_9BACT</name>
<dbReference type="Proteomes" id="UP000228750">
    <property type="component" value="Unassembled WGS sequence"/>
</dbReference>
<keyword evidence="1" id="KW-1133">Transmembrane helix</keyword>
<dbReference type="SUPFAM" id="SSF55486">
    <property type="entry name" value="Metalloproteases ('zincins'), catalytic domain"/>
    <property type="match status" value="1"/>
</dbReference>
<organism evidence="2 3">
    <name type="scientific">Candidatus Magasanikbacteria bacterium CG_4_10_14_0_2_um_filter_41_10</name>
    <dbReference type="NCBI Taxonomy" id="1974638"/>
    <lineage>
        <taxon>Bacteria</taxon>
        <taxon>Candidatus Magasanikiibacteriota</taxon>
    </lineage>
</organism>
<comment type="caution">
    <text evidence="2">The sequence shown here is derived from an EMBL/GenBank/DDBJ whole genome shotgun (WGS) entry which is preliminary data.</text>
</comment>
<protein>
    <submittedName>
        <fullName evidence="2">Uncharacterized protein</fullName>
    </submittedName>
</protein>
<keyword evidence="1" id="KW-0812">Transmembrane</keyword>
<keyword evidence="1" id="KW-0472">Membrane</keyword>
<evidence type="ECO:0000256" key="1">
    <source>
        <dbReference type="SAM" id="Phobius"/>
    </source>
</evidence>
<proteinExistence type="predicted"/>
<gene>
    <name evidence="2" type="ORF">COX82_04875</name>
</gene>
<reference evidence="3" key="1">
    <citation type="submission" date="2017-09" db="EMBL/GenBank/DDBJ databases">
        <title>Depth-based differentiation of microbial function through sediment-hosted aquifers and enrichment of novel symbionts in the deep terrestrial subsurface.</title>
        <authorList>
            <person name="Probst A.J."/>
            <person name="Ladd B."/>
            <person name="Jarett J.K."/>
            <person name="Geller-Mcgrath D.E."/>
            <person name="Sieber C.M.K."/>
            <person name="Emerson J.B."/>
            <person name="Anantharaman K."/>
            <person name="Thomas B.C."/>
            <person name="Malmstrom R."/>
            <person name="Stieglmeier M."/>
            <person name="Klingl A."/>
            <person name="Woyke T."/>
            <person name="Ryan C.M."/>
            <person name="Banfield J.F."/>
        </authorList>
    </citation>
    <scope>NUCLEOTIDE SEQUENCE [LARGE SCALE GENOMIC DNA]</scope>
</reference>